<dbReference type="SUPFAM" id="SSF53041">
    <property type="entry name" value="Resolvase-like"/>
    <property type="match status" value="1"/>
</dbReference>
<dbReference type="GO" id="GO:0003677">
    <property type="term" value="F:DNA binding"/>
    <property type="evidence" value="ECO:0007669"/>
    <property type="project" value="InterPro"/>
</dbReference>
<protein>
    <submittedName>
        <fullName evidence="3">Recombinase</fullName>
    </submittedName>
</protein>
<dbReference type="InterPro" id="IPR038109">
    <property type="entry name" value="DNA_bind_recomb_sf"/>
</dbReference>
<dbReference type="AlphaFoldDB" id="E6PY44"/>
<dbReference type="PROSITE" id="PS51737">
    <property type="entry name" value="RECOMBINASE_DNA_BIND"/>
    <property type="match status" value="1"/>
</dbReference>
<evidence type="ECO:0000259" key="2">
    <source>
        <dbReference type="PROSITE" id="PS51737"/>
    </source>
</evidence>
<organism evidence="3">
    <name type="scientific">mine drainage metagenome</name>
    <dbReference type="NCBI Taxonomy" id="410659"/>
    <lineage>
        <taxon>unclassified sequences</taxon>
        <taxon>metagenomes</taxon>
        <taxon>ecological metagenomes</taxon>
    </lineage>
</organism>
<evidence type="ECO:0000259" key="1">
    <source>
        <dbReference type="PROSITE" id="PS51736"/>
    </source>
</evidence>
<dbReference type="PANTHER" id="PTHR30461:SF23">
    <property type="entry name" value="DNA RECOMBINASE-RELATED"/>
    <property type="match status" value="1"/>
</dbReference>
<feature type="domain" description="Recombinase" evidence="2">
    <location>
        <begin position="184"/>
        <end position="288"/>
    </location>
</feature>
<dbReference type="InterPro" id="IPR006119">
    <property type="entry name" value="Resolv_N"/>
</dbReference>
<dbReference type="CDD" id="cd03768">
    <property type="entry name" value="SR_ResInv"/>
    <property type="match status" value="1"/>
</dbReference>
<dbReference type="PROSITE" id="PS51736">
    <property type="entry name" value="RECOMBINASES_3"/>
    <property type="match status" value="1"/>
</dbReference>
<proteinExistence type="predicted"/>
<feature type="domain" description="Resolvase/invertase-type recombinase catalytic" evidence="1">
    <location>
        <begin position="24"/>
        <end position="176"/>
    </location>
</feature>
<comment type="caution">
    <text evidence="3">The sequence shown here is derived from an EMBL/GenBank/DDBJ whole genome shotgun (WGS) entry which is preliminary data.</text>
</comment>
<dbReference type="Pfam" id="PF00239">
    <property type="entry name" value="Resolvase"/>
    <property type="match status" value="1"/>
</dbReference>
<dbReference type="EMBL" id="CABN01000063">
    <property type="protein sequence ID" value="CBH99853.1"/>
    <property type="molecule type" value="Genomic_DNA"/>
</dbReference>
<dbReference type="Gene3D" id="3.40.50.1390">
    <property type="entry name" value="Resolvase, N-terminal catalytic domain"/>
    <property type="match status" value="1"/>
</dbReference>
<name>E6PY44_9ZZZZ</name>
<dbReference type="Pfam" id="PF07508">
    <property type="entry name" value="Recombinase"/>
    <property type="match status" value="1"/>
</dbReference>
<sequence length="573" mass="64968">MVRAGLLRPEAQGKEHSGMSNRFRCAIYTRKSSEEGLEQSFNSLHAQREACEAYVTSQLHEGWRAISTHYDDGGYSGGNTDRPALKQLMADIHAGKVSVVVVYKVDRLTRSLADFAKLVEQFDKFNVSFVSVTQQFNTTSSMGRLTLNVLLSFAQFEREVTGERIRDKIAASKKKGMWMGGTVPLGYTAQDRKLIINEPEAVTVRTIFDEFLRLGNVHSLHDWLRENNIKSRRDNHFFRGALYMMLRNQHYIGWIKHKKESYPGEHAAIVDRETWNKVQTLLNENIQGKRRKVRATKESILTSILFDAIGTLYTPTHANKNGRRYRYYTSQAVIKKIGTSNAPARIPAHDLEKAVVDRMLEWLQTPTQLLAAFRDETTEAPPEGILAQIITQAAATAQSWRERIPADRARFLKTVVDRVVIQQTHVEIRLRVPELLKEILGGDRFSIDLPQIASIECPFRHVRQGRAVRLVVGDTNITTDASRQAILKAIARARRWYEQITTGKSSNIAQLAGNDGVSPRFICMQMKLVQLSPQSIENIMTRPESLPLSLDDLLATIPMDWRKQSLGLSEKSA</sequence>
<dbReference type="PANTHER" id="PTHR30461">
    <property type="entry name" value="DNA-INVERTASE FROM LAMBDOID PROPHAGE"/>
    <property type="match status" value="1"/>
</dbReference>
<dbReference type="InterPro" id="IPR011109">
    <property type="entry name" value="DNA_bind_recombinase_dom"/>
</dbReference>
<dbReference type="InterPro" id="IPR036162">
    <property type="entry name" value="Resolvase-like_N_sf"/>
</dbReference>
<reference evidence="3" key="1">
    <citation type="submission" date="2009-10" db="EMBL/GenBank/DDBJ databases">
        <title>Diversity of trophic interactions inside an arsenic-rich microbial ecosystem.</title>
        <authorList>
            <person name="Bertin P.N."/>
            <person name="Heinrich-Salmeron A."/>
            <person name="Pelletier E."/>
            <person name="Goulhen-Chollet F."/>
            <person name="Arsene-Ploetze F."/>
            <person name="Gallien S."/>
            <person name="Calteau A."/>
            <person name="Vallenet D."/>
            <person name="Casiot C."/>
            <person name="Chane-Woon-Ming B."/>
            <person name="Giloteaux L."/>
            <person name="Barakat M."/>
            <person name="Bonnefoy V."/>
            <person name="Bruneel O."/>
            <person name="Chandler M."/>
            <person name="Cleiss J."/>
            <person name="Duran R."/>
            <person name="Elbaz-Poulichet F."/>
            <person name="Fonknechten N."/>
            <person name="Lauga B."/>
            <person name="Mornico D."/>
            <person name="Ortet P."/>
            <person name="Schaeffer C."/>
            <person name="Siguier P."/>
            <person name="Alexander Thil Smith A."/>
            <person name="Van Dorsselaer A."/>
            <person name="Weissenbach J."/>
            <person name="Medigue C."/>
            <person name="Le Paslier D."/>
        </authorList>
    </citation>
    <scope>NUCLEOTIDE SEQUENCE</scope>
</reference>
<gene>
    <name evidence="3" type="ORF">CARN3_0817</name>
</gene>
<dbReference type="SMART" id="SM00857">
    <property type="entry name" value="Resolvase"/>
    <property type="match status" value="1"/>
</dbReference>
<evidence type="ECO:0000313" key="3">
    <source>
        <dbReference type="EMBL" id="CBH99853.1"/>
    </source>
</evidence>
<accession>E6PY44</accession>
<dbReference type="Gene3D" id="3.90.1750.20">
    <property type="entry name" value="Putative Large Serine Recombinase, Chain B, Domain 2"/>
    <property type="match status" value="1"/>
</dbReference>
<dbReference type="GO" id="GO:0000150">
    <property type="term" value="F:DNA strand exchange activity"/>
    <property type="evidence" value="ECO:0007669"/>
    <property type="project" value="InterPro"/>
</dbReference>
<dbReference type="InterPro" id="IPR050639">
    <property type="entry name" value="SSR_resolvase"/>
</dbReference>